<dbReference type="EMBL" id="CP021425">
    <property type="protein sequence ID" value="ARU59577.1"/>
    <property type="molecule type" value="Genomic_DNA"/>
</dbReference>
<protein>
    <submittedName>
        <fullName evidence="1">Nucleotidyltransferase</fullName>
    </submittedName>
</protein>
<dbReference type="Proteomes" id="UP000196027">
    <property type="component" value="Chromosome"/>
</dbReference>
<dbReference type="SUPFAM" id="SSF81301">
    <property type="entry name" value="Nucleotidyltransferase"/>
    <property type="match status" value="1"/>
</dbReference>
<evidence type="ECO:0000313" key="1">
    <source>
        <dbReference type="EMBL" id="ARU59577.1"/>
    </source>
</evidence>
<sequence>MRKFQVKKKAKKSHQIRQQIIKTAAKLMYEEGVSQYFDAKRIAARRLFKQGGGGSFRVIDLPSNGEIANALAELAQLKEGDARTARLFAMRIVALDIMENLSNFNPRLIGSVSTGRIRVSSDIDIHVFTDCFEFLEEELRRIGWHYETKQVLVQKNGRVEEYTHVFIDSAFPVELSVYPSNDLRVRGRSSTDGKPIIRMKAQVLQALISNEHNEAWVNYLQTGEIAGISDHCAL</sequence>
<gene>
    <name evidence="1" type="ORF">OLMES_5597</name>
</gene>
<dbReference type="InterPro" id="IPR043519">
    <property type="entry name" value="NT_sf"/>
</dbReference>
<dbReference type="GO" id="GO:0016740">
    <property type="term" value="F:transferase activity"/>
    <property type="evidence" value="ECO:0007669"/>
    <property type="project" value="UniProtKB-KW"/>
</dbReference>
<keyword evidence="1" id="KW-0808">Transferase</keyword>
<dbReference type="AlphaFoldDB" id="A0A1Y0IGH6"/>
<dbReference type="RefSeq" id="WP_232465225.1">
    <property type="nucleotide sequence ID" value="NZ_CP021425.1"/>
</dbReference>
<proteinExistence type="predicted"/>
<name>A0A1Y0IGH6_9GAMM</name>
<dbReference type="KEGG" id="ome:OLMES_5597"/>
<reference evidence="1 2" key="1">
    <citation type="submission" date="2017-05" db="EMBL/GenBank/DDBJ databases">
        <title>Genomic insights into alkan degradation activity of Oleiphilus messinensis.</title>
        <authorList>
            <person name="Kozyavkin S.A."/>
            <person name="Slesarev A.I."/>
            <person name="Golyshin P.N."/>
            <person name="Korzhenkov A."/>
            <person name="Golyshina O.N."/>
            <person name="Toshchakov S.V."/>
        </authorList>
    </citation>
    <scope>NUCLEOTIDE SEQUENCE [LARGE SCALE GENOMIC DNA]</scope>
    <source>
        <strain evidence="1 2">ME102</strain>
    </source>
</reference>
<accession>A0A1Y0IGH6</accession>
<keyword evidence="2" id="KW-1185">Reference proteome</keyword>
<organism evidence="1 2">
    <name type="scientific">Oleiphilus messinensis</name>
    <dbReference type="NCBI Taxonomy" id="141451"/>
    <lineage>
        <taxon>Bacteria</taxon>
        <taxon>Pseudomonadati</taxon>
        <taxon>Pseudomonadota</taxon>
        <taxon>Gammaproteobacteria</taxon>
        <taxon>Oceanospirillales</taxon>
        <taxon>Oleiphilaceae</taxon>
        <taxon>Oleiphilus</taxon>
    </lineage>
</organism>
<evidence type="ECO:0000313" key="2">
    <source>
        <dbReference type="Proteomes" id="UP000196027"/>
    </source>
</evidence>